<reference evidence="1" key="1">
    <citation type="journal article" date="2013" name="Environ. Microbiol.">
        <title>Microbiota from the distal guts of lean and obese adolescents exhibit partial functional redundancy besides clear differences in community structure.</title>
        <authorList>
            <person name="Ferrer M."/>
            <person name="Ruiz A."/>
            <person name="Lanza F."/>
            <person name="Haange S.B."/>
            <person name="Oberbach A."/>
            <person name="Till H."/>
            <person name="Bargiela R."/>
            <person name="Campoy C."/>
            <person name="Segura M.T."/>
            <person name="Richter M."/>
            <person name="von Bergen M."/>
            <person name="Seifert J."/>
            <person name="Suarez A."/>
        </authorList>
    </citation>
    <scope>NUCLEOTIDE SEQUENCE</scope>
</reference>
<dbReference type="InterPro" id="IPR020568">
    <property type="entry name" value="Ribosomal_Su5_D2-typ_SF"/>
</dbReference>
<dbReference type="PANTHER" id="PTHR33694">
    <property type="entry name" value="UDP-3-O-ACYL-N-ACETYLGLUCOSAMINE DEACETYLASE 1, MITOCHONDRIAL-RELATED"/>
    <property type="match status" value="1"/>
</dbReference>
<name>K1TGZ3_9ZZZZ</name>
<protein>
    <submittedName>
        <fullName evidence="1">Beta-hydroxyacyl-(Acyl-carrier-protein) dehydratase FabZ</fullName>
    </submittedName>
</protein>
<feature type="non-terminal residue" evidence="1">
    <location>
        <position position="1"/>
    </location>
</feature>
<sequence length="171" mass="20032">NQYARLDRMEDFAEQIAPCRTFVFLHELEPLINNNLIKGGDLDNAIVIVENRISDEELDRLSKIFDKRDVQVNEGYLNNLRLRFPNEPSRHKLLDMIGDLALIGQRIRGRIVAYKPGHAANTEFAKMIRKEIKRGGTRPMFRIDPAAKPLYDINQIKRLLPHRPPFCWWTR</sequence>
<accession>K1TGZ3</accession>
<organism evidence="1">
    <name type="scientific">human gut metagenome</name>
    <dbReference type="NCBI Taxonomy" id="408170"/>
    <lineage>
        <taxon>unclassified sequences</taxon>
        <taxon>metagenomes</taxon>
        <taxon>organismal metagenomes</taxon>
    </lineage>
</organism>
<dbReference type="AlphaFoldDB" id="K1TGZ3"/>
<dbReference type="GO" id="GO:0103117">
    <property type="term" value="F:UDP-3-O-acyl-N-acetylglucosamine deacetylase activity"/>
    <property type="evidence" value="ECO:0007669"/>
    <property type="project" value="InterPro"/>
</dbReference>
<comment type="caution">
    <text evidence="1">The sequence shown here is derived from an EMBL/GenBank/DDBJ whole genome shotgun (WGS) entry which is preliminary data.</text>
</comment>
<proteinExistence type="predicted"/>
<dbReference type="Pfam" id="PF03331">
    <property type="entry name" value="LpxC"/>
    <property type="match status" value="2"/>
</dbReference>
<dbReference type="InterPro" id="IPR011334">
    <property type="entry name" value="UDP-acyl_GlcNac_deAcase_C"/>
</dbReference>
<dbReference type="SUPFAM" id="SSF54211">
    <property type="entry name" value="Ribosomal protein S5 domain 2-like"/>
    <property type="match status" value="1"/>
</dbReference>
<dbReference type="EMBL" id="AJWY01006444">
    <property type="protein sequence ID" value="EKC66839.1"/>
    <property type="molecule type" value="Genomic_DNA"/>
</dbReference>
<dbReference type="GO" id="GO:0009245">
    <property type="term" value="P:lipid A biosynthetic process"/>
    <property type="evidence" value="ECO:0007669"/>
    <property type="project" value="InterPro"/>
</dbReference>
<dbReference type="GO" id="GO:0016020">
    <property type="term" value="C:membrane"/>
    <property type="evidence" value="ECO:0007669"/>
    <property type="project" value="GOC"/>
</dbReference>
<dbReference type="InterPro" id="IPR004463">
    <property type="entry name" value="UDP-acyl_GlcNac_deAcase"/>
</dbReference>
<dbReference type="PANTHER" id="PTHR33694:SF1">
    <property type="entry name" value="UDP-3-O-ACYL-N-ACETYLGLUCOSAMINE DEACETYLASE 1, MITOCHONDRIAL-RELATED"/>
    <property type="match status" value="1"/>
</dbReference>
<gene>
    <name evidence="1" type="ORF">LEA_09611</name>
</gene>
<evidence type="ECO:0000313" key="1">
    <source>
        <dbReference type="EMBL" id="EKC66839.1"/>
    </source>
</evidence>
<dbReference type="Gene3D" id="3.30.1700.10">
    <property type="entry name" value="lpxc deacetylase, domain 2"/>
    <property type="match status" value="1"/>
</dbReference>